<dbReference type="Proteomes" id="UP000789525">
    <property type="component" value="Unassembled WGS sequence"/>
</dbReference>
<sequence length="726" mass="79939">MIAPEGAIHEYDAKLLLAYWLERAPAISKTATVSSNFIYPSPKVAQISWDPETGAITPDTQLPSWVFTSKLVAKPDQLIKRRGKSGLLLLNKEWEQAKEWIAARAGKEVQVESTKGTLKNFIVEPFLPHSSETEYYVCINSAREGDNILFTHEGGIEVGDVDAKALKLLIPVNQPFPTREEIKSCLLTHVPPEKQDTLVDFLIRLYSVYVDLHFAYLEINPLVCLDGANGNPPTIHYLDMAAKLDQTADFICGPKWAIARDLSVYDQAATAAAKKGAVGADRGPPMVWPAPFGRDLTREEAYIQKLDGSTGASLKLTVLNAGGRIWTMVAGGGASVVYSDANVGGACGDPLAASQNFEPLSYTNDYLSDKPLESVFGYISVLPGAFSAYRYKALLNGPNGKGPLDSYFKGETMHGDGPNKAGLFGELRSLSLARLCFEIVTKKKEGWVLKYVKSAKASTDVPTTIAEFISQRRRWLNGSLFAALHATVYMLRIWTSGQGFFRKIILQFEFIYNAIQLFFSWTSLANFYLAFFFLVQSATSSNDGAFSFMGVNGIGPIIFEVLLKLYIAILFVVTVCSLGNRPQGSKYTYGMAIIMFGICNVIALWCAAYTVYLQAPKSAQEWSQFGHHDVSWGTKGDNGSSKDLGGAKKVANKEGHDVFEAREDVDRVWAASKAALRNKPQEEKQHRDAATKQADADRNSRTNTVLAWIGTNMLMILVFTSQAFQE</sequence>
<feature type="non-terminal residue" evidence="1">
    <location>
        <position position="726"/>
    </location>
</feature>
<protein>
    <submittedName>
        <fullName evidence="1">9550_t:CDS:1</fullName>
    </submittedName>
</protein>
<name>A0ACA9M8D9_9GLOM</name>
<reference evidence="1" key="1">
    <citation type="submission" date="2021-06" db="EMBL/GenBank/DDBJ databases">
        <authorList>
            <person name="Kallberg Y."/>
            <person name="Tangrot J."/>
            <person name="Rosling A."/>
        </authorList>
    </citation>
    <scope>NUCLEOTIDE SEQUENCE</scope>
    <source>
        <strain evidence="1">CL356</strain>
    </source>
</reference>
<comment type="caution">
    <text evidence="1">The sequence shown here is derived from an EMBL/GenBank/DDBJ whole genome shotgun (WGS) entry which is preliminary data.</text>
</comment>
<dbReference type="EMBL" id="CAJVPT010010833">
    <property type="protein sequence ID" value="CAG8573781.1"/>
    <property type="molecule type" value="Genomic_DNA"/>
</dbReference>
<evidence type="ECO:0000313" key="2">
    <source>
        <dbReference type="Proteomes" id="UP000789525"/>
    </source>
</evidence>
<evidence type="ECO:0000313" key="1">
    <source>
        <dbReference type="EMBL" id="CAG8573781.1"/>
    </source>
</evidence>
<proteinExistence type="predicted"/>
<keyword evidence="2" id="KW-1185">Reference proteome</keyword>
<gene>
    <name evidence="1" type="ORF">ACOLOM_LOCUS5700</name>
</gene>
<accession>A0ACA9M8D9</accession>
<organism evidence="1 2">
    <name type="scientific">Acaulospora colombiana</name>
    <dbReference type="NCBI Taxonomy" id="27376"/>
    <lineage>
        <taxon>Eukaryota</taxon>
        <taxon>Fungi</taxon>
        <taxon>Fungi incertae sedis</taxon>
        <taxon>Mucoromycota</taxon>
        <taxon>Glomeromycotina</taxon>
        <taxon>Glomeromycetes</taxon>
        <taxon>Diversisporales</taxon>
        <taxon>Acaulosporaceae</taxon>
        <taxon>Acaulospora</taxon>
    </lineage>
</organism>